<name>A0A146F3X5_ASPKA</name>
<reference evidence="1 2" key="1">
    <citation type="journal article" date="2016" name="DNA Res.">
        <title>Genome sequence of Aspergillus luchuensis NBRC 4314.</title>
        <authorList>
            <person name="Yamada O."/>
            <person name="Machida M."/>
            <person name="Hosoyama A."/>
            <person name="Goto M."/>
            <person name="Takahashi T."/>
            <person name="Futagami T."/>
            <person name="Yamagata Y."/>
            <person name="Takeuchi M."/>
            <person name="Kobayashi T."/>
            <person name="Koike H."/>
            <person name="Abe K."/>
            <person name="Asai K."/>
            <person name="Arita M."/>
            <person name="Fujita N."/>
            <person name="Fukuda K."/>
            <person name="Higa K."/>
            <person name="Horikawa H."/>
            <person name="Ishikawa T."/>
            <person name="Jinno K."/>
            <person name="Kato Y."/>
            <person name="Kirimura K."/>
            <person name="Mizutani O."/>
            <person name="Nakasone K."/>
            <person name="Sano M."/>
            <person name="Shiraishi Y."/>
            <person name="Tsukahara M."/>
            <person name="Gomi K."/>
        </authorList>
    </citation>
    <scope>NUCLEOTIDE SEQUENCE [LARGE SCALE GENOMIC DNA]</scope>
    <source>
        <strain evidence="1 2">RIB 2604</strain>
    </source>
</reference>
<gene>
    <name evidence="1" type="ORF">RIB2604_00900240</name>
</gene>
<accession>A0A146F3X5</accession>
<reference evidence="2" key="2">
    <citation type="submission" date="2016-02" db="EMBL/GenBank/DDBJ databases">
        <title>Genome sequencing of Aspergillus luchuensis NBRC 4314.</title>
        <authorList>
            <person name="Yamada O."/>
        </authorList>
    </citation>
    <scope>NUCLEOTIDE SEQUENCE [LARGE SCALE GENOMIC DNA]</scope>
    <source>
        <strain evidence="2">RIB 2604</strain>
    </source>
</reference>
<evidence type="ECO:0000313" key="2">
    <source>
        <dbReference type="Proteomes" id="UP000075230"/>
    </source>
</evidence>
<proteinExistence type="predicted"/>
<dbReference type="AlphaFoldDB" id="A0A146F3X5"/>
<evidence type="ECO:0000313" key="1">
    <source>
        <dbReference type="EMBL" id="GAT21004.1"/>
    </source>
</evidence>
<sequence>MATSAESSKVWPLVIERSVMDRLFVIHIHPIYSPAISSQPARQARSKQASNCCVPALQETSQIPKELAPS</sequence>
<comment type="caution">
    <text evidence="1">The sequence shown here is derived from an EMBL/GenBank/DDBJ whole genome shotgun (WGS) entry which is preliminary data.</text>
</comment>
<dbReference type="Proteomes" id="UP000075230">
    <property type="component" value="Unassembled WGS sequence"/>
</dbReference>
<organism evidence="1 2">
    <name type="scientific">Aspergillus kawachii</name>
    <name type="common">White koji mold</name>
    <name type="synonym">Aspergillus awamori var. kawachi</name>
    <dbReference type="NCBI Taxonomy" id="1069201"/>
    <lineage>
        <taxon>Eukaryota</taxon>
        <taxon>Fungi</taxon>
        <taxon>Dikarya</taxon>
        <taxon>Ascomycota</taxon>
        <taxon>Pezizomycotina</taxon>
        <taxon>Eurotiomycetes</taxon>
        <taxon>Eurotiomycetidae</taxon>
        <taxon>Eurotiales</taxon>
        <taxon>Aspergillaceae</taxon>
        <taxon>Aspergillus</taxon>
        <taxon>Aspergillus subgen. Circumdati</taxon>
    </lineage>
</organism>
<protein>
    <submittedName>
        <fullName evidence="1">Chromosome segregation protein</fullName>
    </submittedName>
</protein>
<dbReference type="EMBL" id="BCWF01000009">
    <property type="protein sequence ID" value="GAT21004.1"/>
    <property type="molecule type" value="Genomic_DNA"/>
</dbReference>